<gene>
    <name evidence="14" type="primary">Dtymk</name>
</gene>
<evidence type="ECO:0000256" key="5">
    <source>
        <dbReference type="ARBA" id="ARBA00022679"/>
    </source>
</evidence>
<evidence type="ECO:0000256" key="3">
    <source>
        <dbReference type="ARBA" id="ARBA00012980"/>
    </source>
</evidence>
<dbReference type="EMBL" id="LR784671">
    <property type="protein sequence ID" value="CAB3240096.1"/>
    <property type="molecule type" value="mRNA"/>
</dbReference>
<accession>A0A6F9DC63</accession>
<evidence type="ECO:0000256" key="8">
    <source>
        <dbReference type="ARBA" id="ARBA00022777"/>
    </source>
</evidence>
<reference evidence="14" key="1">
    <citation type="submission" date="2020-04" db="EMBL/GenBank/DDBJ databases">
        <authorList>
            <person name="Neveu A P."/>
        </authorList>
    </citation>
    <scope>NUCLEOTIDE SEQUENCE</scope>
    <source>
        <tissue evidence="14">Whole embryo</tissue>
    </source>
</reference>
<dbReference type="AlphaFoldDB" id="A0A6F9DC63"/>
<dbReference type="PROSITE" id="PS01331">
    <property type="entry name" value="THYMIDYLATE_KINASE"/>
    <property type="match status" value="1"/>
</dbReference>
<evidence type="ECO:0000256" key="12">
    <source>
        <dbReference type="ARBA" id="ARBA00056272"/>
    </source>
</evidence>
<keyword evidence="7" id="KW-0547">Nucleotide-binding</keyword>
<evidence type="ECO:0000256" key="11">
    <source>
        <dbReference type="ARBA" id="ARBA00048743"/>
    </source>
</evidence>
<comment type="pathway">
    <text evidence="1">Pyrimidine metabolism; dTTP biosynthesis.</text>
</comment>
<evidence type="ECO:0000256" key="1">
    <source>
        <dbReference type="ARBA" id="ARBA00004992"/>
    </source>
</evidence>
<dbReference type="GO" id="GO:0004798">
    <property type="term" value="F:dTMP kinase activity"/>
    <property type="evidence" value="ECO:0007669"/>
    <property type="project" value="UniProtKB-EC"/>
</dbReference>
<comment type="catalytic activity">
    <reaction evidence="11">
        <text>dTMP + ATP = dTDP + ADP</text>
        <dbReference type="Rhea" id="RHEA:13517"/>
        <dbReference type="ChEBI" id="CHEBI:30616"/>
        <dbReference type="ChEBI" id="CHEBI:58369"/>
        <dbReference type="ChEBI" id="CHEBI:63528"/>
        <dbReference type="ChEBI" id="CHEBI:456216"/>
        <dbReference type="EC" id="2.7.4.9"/>
    </reaction>
</comment>
<dbReference type="GO" id="GO:0005829">
    <property type="term" value="C:cytosol"/>
    <property type="evidence" value="ECO:0007669"/>
    <property type="project" value="TreeGrafter"/>
</dbReference>
<evidence type="ECO:0000256" key="6">
    <source>
        <dbReference type="ARBA" id="ARBA00022727"/>
    </source>
</evidence>
<evidence type="ECO:0000256" key="10">
    <source>
        <dbReference type="ARBA" id="ARBA00029962"/>
    </source>
</evidence>
<dbReference type="GO" id="GO:0005739">
    <property type="term" value="C:mitochondrion"/>
    <property type="evidence" value="ECO:0007669"/>
    <property type="project" value="TreeGrafter"/>
</dbReference>
<dbReference type="InterPro" id="IPR018094">
    <property type="entry name" value="Thymidylate_kinase"/>
</dbReference>
<organism evidence="14">
    <name type="scientific">Phallusia mammillata</name>
    <dbReference type="NCBI Taxonomy" id="59560"/>
    <lineage>
        <taxon>Eukaryota</taxon>
        <taxon>Metazoa</taxon>
        <taxon>Chordata</taxon>
        <taxon>Tunicata</taxon>
        <taxon>Ascidiacea</taxon>
        <taxon>Phlebobranchia</taxon>
        <taxon>Ascidiidae</taxon>
        <taxon>Phallusia</taxon>
    </lineage>
</organism>
<dbReference type="NCBIfam" id="TIGR00041">
    <property type="entry name" value="DTMP_kinase"/>
    <property type="match status" value="1"/>
</dbReference>
<evidence type="ECO:0000313" key="14">
    <source>
        <dbReference type="EMBL" id="CAB3240096.1"/>
    </source>
</evidence>
<name>A0A6F9DC63_9ASCI</name>
<dbReference type="EC" id="2.7.4.9" evidence="3"/>
<evidence type="ECO:0000256" key="2">
    <source>
        <dbReference type="ARBA" id="ARBA00009776"/>
    </source>
</evidence>
<evidence type="ECO:0000256" key="4">
    <source>
        <dbReference type="ARBA" id="ARBA00017144"/>
    </source>
</evidence>
<dbReference type="HAMAP" id="MF_00165">
    <property type="entry name" value="Thymidylate_kinase"/>
    <property type="match status" value="1"/>
</dbReference>
<dbReference type="PANTHER" id="PTHR10344:SF1">
    <property type="entry name" value="THYMIDYLATE KINASE"/>
    <property type="match status" value="1"/>
</dbReference>
<dbReference type="InterPro" id="IPR018095">
    <property type="entry name" value="Thymidylate_kin_CS"/>
</dbReference>
<protein>
    <recommendedName>
        <fullName evidence="4">Thymidylate kinase</fullName>
        <ecNumber evidence="3">2.7.4.9</ecNumber>
    </recommendedName>
    <alternativeName>
        <fullName evidence="10">dTMP kinase</fullName>
    </alternativeName>
</protein>
<keyword evidence="9" id="KW-0067">ATP-binding</keyword>
<comment type="similarity">
    <text evidence="2">Belongs to the thymidylate kinase family.</text>
</comment>
<dbReference type="Pfam" id="PF02223">
    <property type="entry name" value="Thymidylate_kin"/>
    <property type="match status" value="1"/>
</dbReference>
<evidence type="ECO:0000259" key="13">
    <source>
        <dbReference type="Pfam" id="PF02223"/>
    </source>
</evidence>
<dbReference type="GO" id="GO:0005524">
    <property type="term" value="F:ATP binding"/>
    <property type="evidence" value="ECO:0007669"/>
    <property type="project" value="UniProtKB-KW"/>
</dbReference>
<keyword evidence="8 14" id="KW-0418">Kinase</keyword>
<evidence type="ECO:0000256" key="7">
    <source>
        <dbReference type="ARBA" id="ARBA00022741"/>
    </source>
</evidence>
<proteinExistence type="evidence at transcript level"/>
<dbReference type="SUPFAM" id="SSF52540">
    <property type="entry name" value="P-loop containing nucleoside triphosphate hydrolases"/>
    <property type="match status" value="1"/>
</dbReference>
<dbReference type="FunFam" id="3.40.50.300:FF:000679">
    <property type="entry name" value="Thymidylate kinase"/>
    <property type="match status" value="1"/>
</dbReference>
<dbReference type="GO" id="GO:0006235">
    <property type="term" value="P:dTTP biosynthetic process"/>
    <property type="evidence" value="ECO:0007669"/>
    <property type="project" value="TreeGrafter"/>
</dbReference>
<dbReference type="InterPro" id="IPR039430">
    <property type="entry name" value="Thymidylate_kin-like_dom"/>
</dbReference>
<dbReference type="GO" id="GO:0006227">
    <property type="term" value="P:dUDP biosynthetic process"/>
    <property type="evidence" value="ECO:0007669"/>
    <property type="project" value="TreeGrafter"/>
</dbReference>
<keyword evidence="6" id="KW-0545">Nucleotide biosynthesis</keyword>
<evidence type="ECO:0000256" key="9">
    <source>
        <dbReference type="ARBA" id="ARBA00022840"/>
    </source>
</evidence>
<keyword evidence="5" id="KW-0808">Transferase</keyword>
<dbReference type="Gene3D" id="3.40.50.300">
    <property type="entry name" value="P-loop containing nucleotide triphosphate hydrolases"/>
    <property type="match status" value="1"/>
</dbReference>
<comment type="function">
    <text evidence="12">Catalyzes the phosphorylation of thymidine monophosphate (dTMP) to thymidine diphosphate (dTDP), the immediate precursor for the DNA building block dTTP, with ATP as the preferred phosphoryl donor in the presence of Mg(2+).</text>
</comment>
<dbReference type="PANTHER" id="PTHR10344">
    <property type="entry name" value="THYMIDYLATE KINASE"/>
    <property type="match status" value="1"/>
</dbReference>
<dbReference type="InterPro" id="IPR027417">
    <property type="entry name" value="P-loop_NTPase"/>
</dbReference>
<feature type="domain" description="Thymidylate kinase-like" evidence="13">
    <location>
        <begin position="11"/>
        <end position="183"/>
    </location>
</feature>
<dbReference type="GO" id="GO:0004550">
    <property type="term" value="F:nucleoside diphosphate kinase activity"/>
    <property type="evidence" value="ECO:0007669"/>
    <property type="project" value="TreeGrafter"/>
</dbReference>
<dbReference type="GO" id="GO:0005634">
    <property type="term" value="C:nucleus"/>
    <property type="evidence" value="ECO:0007669"/>
    <property type="project" value="TreeGrafter"/>
</dbReference>
<sequence>MTGRGALIVMEGIDRSGKSTQCKMLVNALSKAKSMKFPDRTTATGNKIDQYLQRKLELDDNEIHNLYSKNRWEKEKAMLDDLEKGITLVVDRYAYSGVAYTGAKPGFDLDKCKEPDVGLPQPDLVFFLDLKVNTAANREAFGGERYEQTDFQKKVYANFLKLKSKEWQVIDASRSIEEVNHDILNSVNNILGKVEKKPIGKLWAKNKI</sequence>
<dbReference type="CDD" id="cd01672">
    <property type="entry name" value="TMPK"/>
    <property type="match status" value="1"/>
</dbReference>
<dbReference type="GO" id="GO:0006233">
    <property type="term" value="P:dTDP biosynthetic process"/>
    <property type="evidence" value="ECO:0007669"/>
    <property type="project" value="InterPro"/>
</dbReference>